<evidence type="ECO:0000256" key="1">
    <source>
        <dbReference type="ARBA" id="ARBA00006795"/>
    </source>
</evidence>
<dbReference type="InterPro" id="IPR040194">
    <property type="entry name" value="Cwf19-like"/>
</dbReference>
<feature type="domain" description="Cwf19-like C-terminal" evidence="4">
    <location>
        <begin position="307"/>
        <end position="421"/>
    </location>
</feature>
<dbReference type="Pfam" id="PF04677">
    <property type="entry name" value="CwfJ_C_1"/>
    <property type="match status" value="1"/>
</dbReference>
<dbReference type="CDD" id="cd07380">
    <property type="entry name" value="MPP_CWF19_N"/>
    <property type="match status" value="1"/>
</dbReference>
<dbReference type="AlphaFoldDB" id="A0A336LI81"/>
<dbReference type="InterPro" id="IPR036265">
    <property type="entry name" value="HIT-like_sf"/>
</dbReference>
<dbReference type="Pfam" id="PF04676">
    <property type="entry name" value="CwfJ_C_2"/>
    <property type="match status" value="1"/>
</dbReference>
<dbReference type="GO" id="GO:0061632">
    <property type="term" value="F:RNA lariat debranching enzyme activator activity"/>
    <property type="evidence" value="ECO:0007669"/>
    <property type="project" value="TreeGrafter"/>
</dbReference>
<dbReference type="PANTHER" id="PTHR12072:SF4">
    <property type="entry name" value="CWF19-LIKE PROTEIN 1"/>
    <property type="match status" value="1"/>
</dbReference>
<feature type="region of interest" description="Disordered" evidence="2">
    <location>
        <begin position="284"/>
        <end position="307"/>
    </location>
</feature>
<comment type="similarity">
    <text evidence="1">Belongs to the CWF19 family.</text>
</comment>
<sequence>MTDAKQKILVCGDVRGSYKQFFNKIDSTNKKAGPFDLVLVAGLFFSETNNDELIAFKNGFKNVSCPTYILGPTNEQTHQYFESLEMDENEICSNLSYLGKRGLYSTSSGLRIAYLSGIESTDSDSSAWTFSKKDVIAIRDSCLASKNSSDYRGVDILLTAQEPKLNDNNGSPLISWLALQIKPRYHFCSLSDTYNERPPYRTPRDQTTQLDLSTRLITLASITNTTKSKYLYASNIQPVEKMRVIDLIQKTTDEIECPYLKIEFNVELQQKSQQQEQSQFFYDMNSPDPNQTRRRHHQGGREFHEKKRARQTFDQEKCWFCLSSPDVEKHLVITVGENFYMALPKGPINENHVLLLAINHIQSSALLSNESWEELLKFKDSLRKYYASIGQVVCFFERNYRTSHLLIDCIPVKKEIEWQIKLAIEDKAEEYGLQMETVPNLMDPTDLPDKGPFFSVELPDDSVMITRQMKNFPIQLTREIMCSENVLNAESKIDWRECKISKEDEIEYVKQFRLKFGHFDFNLEDLKE</sequence>
<organism evidence="5">
    <name type="scientific">Culicoides sonorensis</name>
    <name type="common">Biting midge</name>
    <dbReference type="NCBI Taxonomy" id="179676"/>
    <lineage>
        <taxon>Eukaryota</taxon>
        <taxon>Metazoa</taxon>
        <taxon>Ecdysozoa</taxon>
        <taxon>Arthropoda</taxon>
        <taxon>Hexapoda</taxon>
        <taxon>Insecta</taxon>
        <taxon>Pterygota</taxon>
        <taxon>Neoptera</taxon>
        <taxon>Endopterygota</taxon>
        <taxon>Diptera</taxon>
        <taxon>Nematocera</taxon>
        <taxon>Chironomoidea</taxon>
        <taxon>Ceratopogonidae</taxon>
        <taxon>Ceratopogoninae</taxon>
        <taxon>Culicoides</taxon>
        <taxon>Monoculicoides</taxon>
    </lineage>
</organism>
<accession>A0A336LI81</accession>
<evidence type="ECO:0000259" key="3">
    <source>
        <dbReference type="Pfam" id="PF04676"/>
    </source>
</evidence>
<dbReference type="SUPFAM" id="SSF54197">
    <property type="entry name" value="HIT-like"/>
    <property type="match status" value="1"/>
</dbReference>
<dbReference type="Gene3D" id="3.30.428.10">
    <property type="entry name" value="HIT-like"/>
    <property type="match status" value="1"/>
</dbReference>
<feature type="domain" description="Cwf19-like protein C-terminal" evidence="3">
    <location>
        <begin position="447"/>
        <end position="521"/>
    </location>
</feature>
<protein>
    <submittedName>
        <fullName evidence="5">CSON014441 protein</fullName>
    </submittedName>
</protein>
<dbReference type="GO" id="GO:0071014">
    <property type="term" value="C:post-mRNA release spliceosomal complex"/>
    <property type="evidence" value="ECO:0007669"/>
    <property type="project" value="TreeGrafter"/>
</dbReference>
<dbReference type="GO" id="GO:0000398">
    <property type="term" value="P:mRNA splicing, via spliceosome"/>
    <property type="evidence" value="ECO:0007669"/>
    <property type="project" value="TreeGrafter"/>
</dbReference>
<dbReference type="OMA" id="IVPITHY"/>
<evidence type="ECO:0000313" key="5">
    <source>
        <dbReference type="EMBL" id="SSX17510.1"/>
    </source>
</evidence>
<dbReference type="InterPro" id="IPR006768">
    <property type="entry name" value="Cwf19-like_C_dom-1"/>
</dbReference>
<dbReference type="VEuPathDB" id="VectorBase:CSON014441"/>
<dbReference type="InterPro" id="IPR006767">
    <property type="entry name" value="Cwf19-like_C_dom-2"/>
</dbReference>
<proteinExistence type="inferred from homology"/>
<gene>
    <name evidence="5" type="primary">CSON014441</name>
</gene>
<name>A0A336LI81_CULSO</name>
<reference evidence="5" key="1">
    <citation type="submission" date="2018-07" db="EMBL/GenBank/DDBJ databases">
        <authorList>
            <person name="Quirk P.G."/>
            <person name="Krulwich T.A."/>
        </authorList>
    </citation>
    <scope>NUCLEOTIDE SEQUENCE</scope>
</reference>
<dbReference type="EMBL" id="UFQT01000007">
    <property type="protein sequence ID" value="SSX17510.1"/>
    <property type="molecule type" value="Genomic_DNA"/>
</dbReference>
<dbReference type="PANTHER" id="PTHR12072">
    <property type="entry name" value="CWF19, CELL CYCLE CONTROL PROTEIN"/>
    <property type="match status" value="1"/>
</dbReference>
<evidence type="ECO:0000259" key="4">
    <source>
        <dbReference type="Pfam" id="PF04677"/>
    </source>
</evidence>
<evidence type="ECO:0000256" key="2">
    <source>
        <dbReference type="SAM" id="MobiDB-lite"/>
    </source>
</evidence>